<gene>
    <name evidence="1" type="ORF">PHYBLDRAFT_68270</name>
</gene>
<dbReference type="InParanoid" id="A0A162ZMT3"/>
<reference evidence="2" key="1">
    <citation type="submission" date="2015-06" db="EMBL/GenBank/DDBJ databases">
        <title>Expansion of signal transduction pathways in fungi by whole-genome duplication.</title>
        <authorList>
            <consortium name="DOE Joint Genome Institute"/>
            <person name="Corrochano L.M."/>
            <person name="Kuo A."/>
            <person name="Marcet-Houben M."/>
            <person name="Polaino S."/>
            <person name="Salamov A."/>
            <person name="Villalobos J.M."/>
            <person name="Alvarez M.I."/>
            <person name="Avalos J."/>
            <person name="Benito E.P."/>
            <person name="Benoit I."/>
            <person name="Burger G."/>
            <person name="Camino L.P."/>
            <person name="Canovas D."/>
            <person name="Cerda-Olmedo E."/>
            <person name="Cheng J.-F."/>
            <person name="Dominguez A."/>
            <person name="Elias M."/>
            <person name="Eslava A.P."/>
            <person name="Glaser F."/>
            <person name="Grimwood J."/>
            <person name="Gutierrez G."/>
            <person name="Heitman J."/>
            <person name="Henrissat B."/>
            <person name="Iturriaga E.A."/>
            <person name="Lang B.F."/>
            <person name="Lavin J.L."/>
            <person name="Lee S."/>
            <person name="Li W."/>
            <person name="Lindquist E."/>
            <person name="Lopez-Garcia S."/>
            <person name="Luque E.M."/>
            <person name="Marcos A.T."/>
            <person name="Martin J."/>
            <person name="McCluskey K."/>
            <person name="Medina H.R."/>
            <person name="Miralles-Duran A."/>
            <person name="Miyazaki A."/>
            <person name="Munoz-Torres E."/>
            <person name="Oguiza J.A."/>
            <person name="Ohm R."/>
            <person name="Olmedo M."/>
            <person name="Orejas M."/>
            <person name="Ortiz-Castellanos L."/>
            <person name="Pisabarro A.G."/>
            <person name="Rodriguez-Romero J."/>
            <person name="Ruiz-Herrera J."/>
            <person name="Ruiz-Vazquez R."/>
            <person name="Sanz C."/>
            <person name="Schackwitz W."/>
            <person name="Schmutz J."/>
            <person name="Shahriari M."/>
            <person name="Shelest E."/>
            <person name="Silva-Franco F."/>
            <person name="Soanes D."/>
            <person name="Syed K."/>
            <person name="Tagua V.G."/>
            <person name="Talbot N.J."/>
            <person name="Thon M."/>
            <person name="De vries R.P."/>
            <person name="Wiebenga A."/>
            <person name="Yadav J.S."/>
            <person name="Braun E.L."/>
            <person name="Baker S."/>
            <person name="Garre V."/>
            <person name="Horwitz B."/>
            <person name="Torres-Martinez S."/>
            <person name="Idnurm A."/>
            <person name="Herrera-Estrella A."/>
            <person name="Gabaldon T."/>
            <person name="Grigoriev I.V."/>
        </authorList>
    </citation>
    <scope>NUCLEOTIDE SEQUENCE [LARGE SCALE GENOMIC DNA]</scope>
    <source>
        <strain evidence="2">NRRL 1555(-)</strain>
    </source>
</reference>
<name>A0A162ZMT3_PHYB8</name>
<protein>
    <submittedName>
        <fullName evidence="1">Uncharacterized protein</fullName>
    </submittedName>
</protein>
<dbReference type="RefSeq" id="XP_018285941.1">
    <property type="nucleotide sequence ID" value="XM_018441920.1"/>
</dbReference>
<dbReference type="EMBL" id="KV440997">
    <property type="protein sequence ID" value="OAD67901.1"/>
    <property type="molecule type" value="Genomic_DNA"/>
</dbReference>
<accession>A0A162ZMT3</accession>
<dbReference type="GeneID" id="29002826"/>
<dbReference type="AlphaFoldDB" id="A0A162ZMT3"/>
<dbReference type="VEuPathDB" id="FungiDB:PHYBLDRAFT_68270"/>
<evidence type="ECO:0000313" key="1">
    <source>
        <dbReference type="EMBL" id="OAD67901.1"/>
    </source>
</evidence>
<keyword evidence="2" id="KW-1185">Reference proteome</keyword>
<dbReference type="OrthoDB" id="2156793at2759"/>
<dbReference type="Proteomes" id="UP000077315">
    <property type="component" value="Unassembled WGS sequence"/>
</dbReference>
<sequence length="277" mass="33497">MQLVVLRYMLDIYNSLRNGDCGTLIIFRRLLLKPRIVLPIEALDDELKQVLDDKSWSIMHHILEMAKQDPSFDTLWRLFAEHLDVMSSLYGMLPESTISECVSSMLHHEEWVSDSKKRKECSELLLKSGFLYVDAINNQWRDERIWKRKETELILMFMYLSVIEEAYKQEIRSAMAHDESYENFLVVFREPRSWEYEEWGSSYKAMMSWVSYYRREAFGRVSDLLQGLHNHRENKKEEYDSYEDYVQNGFLREGRQELVDNEFEHCQIERRMRRMRL</sequence>
<proteinExistence type="predicted"/>
<organism evidence="1 2">
    <name type="scientific">Phycomyces blakesleeanus (strain ATCC 8743b / DSM 1359 / FGSC 10004 / NBRC 33097 / NRRL 1555)</name>
    <dbReference type="NCBI Taxonomy" id="763407"/>
    <lineage>
        <taxon>Eukaryota</taxon>
        <taxon>Fungi</taxon>
        <taxon>Fungi incertae sedis</taxon>
        <taxon>Mucoromycota</taxon>
        <taxon>Mucoromycotina</taxon>
        <taxon>Mucoromycetes</taxon>
        <taxon>Mucorales</taxon>
        <taxon>Phycomycetaceae</taxon>
        <taxon>Phycomyces</taxon>
    </lineage>
</organism>
<evidence type="ECO:0000313" key="2">
    <source>
        <dbReference type="Proteomes" id="UP000077315"/>
    </source>
</evidence>